<dbReference type="Proteomes" id="UP000640930">
    <property type="component" value="Unassembled WGS sequence"/>
</dbReference>
<feature type="domain" description="PpiC" evidence="8">
    <location>
        <begin position="176"/>
        <end position="268"/>
    </location>
</feature>
<dbReference type="PANTHER" id="PTHR47245">
    <property type="entry name" value="PEPTIDYLPROLYL ISOMERASE"/>
    <property type="match status" value="1"/>
</dbReference>
<comment type="catalytic activity">
    <reaction evidence="1">
        <text>[protein]-peptidylproline (omega=180) = [protein]-peptidylproline (omega=0)</text>
        <dbReference type="Rhea" id="RHEA:16237"/>
        <dbReference type="Rhea" id="RHEA-COMP:10747"/>
        <dbReference type="Rhea" id="RHEA-COMP:10748"/>
        <dbReference type="ChEBI" id="CHEBI:83833"/>
        <dbReference type="ChEBI" id="CHEBI:83834"/>
        <dbReference type="EC" id="5.2.1.8"/>
    </reaction>
</comment>
<reference evidence="9 10" key="1">
    <citation type="submission" date="2020-08" db="EMBL/GenBank/DDBJ databases">
        <title>A Genomic Blueprint of the Chicken Gut Microbiome.</title>
        <authorList>
            <person name="Gilroy R."/>
            <person name="Ravi A."/>
            <person name="Getino M."/>
            <person name="Pursley I."/>
            <person name="Horton D.L."/>
            <person name="Alikhan N.-F."/>
            <person name="Baker D."/>
            <person name="Gharbi K."/>
            <person name="Hall N."/>
            <person name="Watson M."/>
            <person name="Adriaenssens E.M."/>
            <person name="Foster-Nyarko E."/>
            <person name="Jarju S."/>
            <person name="Secka A."/>
            <person name="Antonio M."/>
            <person name="Oren A."/>
            <person name="Chaudhuri R."/>
            <person name="La Ragione R.M."/>
            <person name="Hildebrand F."/>
            <person name="Pallen M.J."/>
        </authorList>
    </citation>
    <scope>NUCLEOTIDE SEQUENCE [LARGE SCALE GENOMIC DNA]</scope>
    <source>
        <strain evidence="9 10">Re31</strain>
    </source>
</reference>
<dbReference type="RefSeq" id="WP_191708938.1">
    <property type="nucleotide sequence ID" value="NZ_JACSQA010000044.1"/>
</dbReference>
<keyword evidence="10" id="KW-1185">Reference proteome</keyword>
<evidence type="ECO:0000256" key="2">
    <source>
        <dbReference type="ARBA" id="ARBA00013194"/>
    </source>
</evidence>
<dbReference type="Gene3D" id="1.10.4030.10">
    <property type="entry name" value="Porin chaperone SurA, peptide-binding domain"/>
    <property type="match status" value="1"/>
</dbReference>
<gene>
    <name evidence="9" type="ORF">H9636_18060</name>
</gene>
<keyword evidence="7" id="KW-0472">Membrane</keyword>
<comment type="caution">
    <text evidence="9">The sequence shown here is derived from an EMBL/GenBank/DDBJ whole genome shotgun (WGS) entry which is preliminary data.</text>
</comment>
<dbReference type="InterPro" id="IPR027304">
    <property type="entry name" value="Trigger_fact/SurA_dom_sf"/>
</dbReference>
<evidence type="ECO:0000256" key="5">
    <source>
        <dbReference type="ARBA" id="ARBA00023235"/>
    </source>
</evidence>
<protein>
    <recommendedName>
        <fullName evidence="2">peptidylprolyl isomerase</fullName>
        <ecNumber evidence="2">5.2.1.8</ecNumber>
    </recommendedName>
</protein>
<evidence type="ECO:0000313" key="10">
    <source>
        <dbReference type="Proteomes" id="UP000640930"/>
    </source>
</evidence>
<accession>A0ABR8XH37</accession>
<dbReference type="GO" id="GO:0016853">
    <property type="term" value="F:isomerase activity"/>
    <property type="evidence" value="ECO:0007669"/>
    <property type="project" value="UniProtKB-KW"/>
</dbReference>
<dbReference type="InterPro" id="IPR046357">
    <property type="entry name" value="PPIase_dom_sf"/>
</dbReference>
<dbReference type="EMBL" id="JACSQA010000044">
    <property type="protein sequence ID" value="MBD8028541.1"/>
    <property type="molecule type" value="Genomic_DNA"/>
</dbReference>
<evidence type="ECO:0000256" key="6">
    <source>
        <dbReference type="PROSITE-ProRule" id="PRU00278"/>
    </source>
</evidence>
<dbReference type="SUPFAM" id="SSF109998">
    <property type="entry name" value="Triger factor/SurA peptide-binding domain-like"/>
    <property type="match status" value="1"/>
</dbReference>
<feature type="transmembrane region" description="Helical" evidence="7">
    <location>
        <begin position="27"/>
        <end position="47"/>
    </location>
</feature>
<dbReference type="InterPro" id="IPR000297">
    <property type="entry name" value="PPIase_PpiC"/>
</dbReference>
<evidence type="ECO:0000259" key="8">
    <source>
        <dbReference type="PROSITE" id="PS50198"/>
    </source>
</evidence>
<keyword evidence="5 6" id="KW-0413">Isomerase</keyword>
<name>A0ABR8XH37_9BACL</name>
<evidence type="ECO:0000256" key="3">
    <source>
        <dbReference type="ARBA" id="ARBA00022729"/>
    </source>
</evidence>
<dbReference type="EC" id="5.2.1.8" evidence="2"/>
<proteinExistence type="predicted"/>
<keyword evidence="7" id="KW-0812">Transmembrane</keyword>
<dbReference type="Pfam" id="PF13145">
    <property type="entry name" value="Rotamase_2"/>
    <property type="match status" value="1"/>
</dbReference>
<dbReference type="Pfam" id="PF13624">
    <property type="entry name" value="SurA_N_3"/>
    <property type="match status" value="1"/>
</dbReference>
<organism evidence="9 10">
    <name type="scientific">Ureibacillus galli</name>
    <dbReference type="NCBI Taxonomy" id="2762222"/>
    <lineage>
        <taxon>Bacteria</taxon>
        <taxon>Bacillati</taxon>
        <taxon>Bacillota</taxon>
        <taxon>Bacilli</taxon>
        <taxon>Bacillales</taxon>
        <taxon>Caryophanaceae</taxon>
        <taxon>Ureibacillus</taxon>
    </lineage>
</organism>
<keyword evidence="3" id="KW-0732">Signal</keyword>
<dbReference type="SUPFAM" id="SSF54534">
    <property type="entry name" value="FKBP-like"/>
    <property type="match status" value="1"/>
</dbReference>
<evidence type="ECO:0000256" key="1">
    <source>
        <dbReference type="ARBA" id="ARBA00000971"/>
    </source>
</evidence>
<dbReference type="InterPro" id="IPR050245">
    <property type="entry name" value="PrsA_foldase"/>
</dbReference>
<sequence length="318" mass="36058">MKSNNSHVNQSTNQIPLSQRRLKTKPVLTLLAVLFVGNIFWFILWLWPDGNDGNGGDEVVATIDGEKITRQQWMAAMESRYGKETLQTIVNETVMEKAAKEYDIKVTDEEIDLEMALMRSAQDKTDTAIQELSDKELRQEVRAQLILEKVLTKDIVTDEQQMKEYYEENQSLYNIPTTYRTSIIIVESEEDAKSVQQELEEGSDFSVLARERSLDTTSASLGGDIGFITTTQTNVDKSIQEAVKNLGPDETSEPFVMSDGRYGIAHVKEVNDGKSFKYEEVKGHIERVLALEQLPSTVTPEAFWKEFDATWFYGEASS</sequence>
<dbReference type="PROSITE" id="PS50198">
    <property type="entry name" value="PPIC_PPIASE_2"/>
    <property type="match status" value="1"/>
</dbReference>
<keyword evidence="4 6" id="KW-0697">Rotamase</keyword>
<dbReference type="PANTHER" id="PTHR47245:SF1">
    <property type="entry name" value="FOLDASE PROTEIN PRSA"/>
    <property type="match status" value="1"/>
</dbReference>
<keyword evidence="7" id="KW-1133">Transmembrane helix</keyword>
<evidence type="ECO:0000256" key="4">
    <source>
        <dbReference type="ARBA" id="ARBA00023110"/>
    </source>
</evidence>
<dbReference type="PROSITE" id="PS01096">
    <property type="entry name" value="PPIC_PPIASE_1"/>
    <property type="match status" value="1"/>
</dbReference>
<evidence type="ECO:0000313" key="9">
    <source>
        <dbReference type="EMBL" id="MBD8028541.1"/>
    </source>
</evidence>
<dbReference type="InterPro" id="IPR023058">
    <property type="entry name" value="PPIase_PpiC_CS"/>
</dbReference>
<evidence type="ECO:0000256" key="7">
    <source>
        <dbReference type="SAM" id="Phobius"/>
    </source>
</evidence>
<dbReference type="Gene3D" id="3.10.50.40">
    <property type="match status" value="1"/>
</dbReference>